<dbReference type="InterPro" id="IPR027848">
    <property type="entry name" value="DUF4494"/>
</dbReference>
<keyword evidence="2" id="KW-1185">Reference proteome</keyword>
<accession>A0ABT8F4N3</accession>
<evidence type="ECO:0000313" key="2">
    <source>
        <dbReference type="Proteomes" id="UP001168552"/>
    </source>
</evidence>
<proteinExistence type="predicted"/>
<organism evidence="1 2">
    <name type="scientific">Shiella aurantiaca</name>
    <dbReference type="NCBI Taxonomy" id="3058365"/>
    <lineage>
        <taxon>Bacteria</taxon>
        <taxon>Pseudomonadati</taxon>
        <taxon>Bacteroidota</taxon>
        <taxon>Cytophagia</taxon>
        <taxon>Cytophagales</taxon>
        <taxon>Shiellaceae</taxon>
        <taxon>Shiella</taxon>
    </lineage>
</organism>
<name>A0ABT8F4N3_9BACT</name>
<sequence length="169" mass="19555">MAMNNWFVCKIKYAKEDEYGRLKNVNEPYLVDAMSFTEAEARMYEELGTLIRGEMQVSSMSKANISEVFRYEDSDTWFKCKITYVITDGDSAMEKKVTNYFLVSAHDVKQAYERIYESLNNMLVSFEVPDVVKSPIVEVFEFIGSDEREAAVPKGFTPLSELQEKEIEE</sequence>
<evidence type="ECO:0000313" key="1">
    <source>
        <dbReference type="EMBL" id="MDN4165415.1"/>
    </source>
</evidence>
<comment type="caution">
    <text evidence="1">The sequence shown here is derived from an EMBL/GenBank/DDBJ whole genome shotgun (WGS) entry which is preliminary data.</text>
</comment>
<dbReference type="EMBL" id="JAUHJS010000003">
    <property type="protein sequence ID" value="MDN4165415.1"/>
    <property type="molecule type" value="Genomic_DNA"/>
</dbReference>
<reference evidence="1" key="1">
    <citation type="submission" date="2023-06" db="EMBL/GenBank/DDBJ databases">
        <title>Cytophagales bacterium Strain LB-30, isolated from soil.</title>
        <authorList>
            <person name="Liu B."/>
        </authorList>
    </citation>
    <scope>NUCLEOTIDE SEQUENCE</scope>
    <source>
        <strain evidence="1">LB-30</strain>
    </source>
</reference>
<gene>
    <name evidence="1" type="ORF">QWY31_07875</name>
</gene>
<dbReference type="Proteomes" id="UP001168552">
    <property type="component" value="Unassembled WGS sequence"/>
</dbReference>
<dbReference type="Pfam" id="PF14902">
    <property type="entry name" value="DUF4494"/>
    <property type="match status" value="1"/>
</dbReference>
<protein>
    <submittedName>
        <fullName evidence="1">DUF4494 domain-containing protein</fullName>
    </submittedName>
</protein>